<dbReference type="InterPro" id="IPR033469">
    <property type="entry name" value="CYTH-like_dom_sf"/>
</dbReference>
<keyword evidence="2" id="KW-1185">Reference proteome</keyword>
<dbReference type="Proteomes" id="UP000306145">
    <property type="component" value="Unassembled WGS sequence"/>
</dbReference>
<sequence>MTSPTALADFDPGVDDVPPGIVIGVEQEFKWRLGDDGLFGNRQPTLDDLAAAVPPPDEAVEESRFQHTQSTLYFDDRWQLTDRQVALRATINPGTIKRVSWLGVKQTLRWENGCRDSLELGGRLAAKDIGREVRNPQSPALAYAHRLLGVALEPDVFASVIQHRHKVFYRTSVNSLLQVTFDRAEFKALPDGQPQVTYWLEIENNGREMHARAALERWATSVSERVGAPPATRAKAEVAAELAGWTRRG</sequence>
<comment type="caution">
    <text evidence="1">The sequence shown here is derived from an EMBL/GenBank/DDBJ whole genome shotgun (WGS) entry which is preliminary data.</text>
</comment>
<dbReference type="OrthoDB" id="5181146at2"/>
<evidence type="ECO:0000313" key="1">
    <source>
        <dbReference type="EMBL" id="TNH30582.1"/>
    </source>
</evidence>
<proteinExistence type="predicted"/>
<dbReference type="SUPFAM" id="SSF55154">
    <property type="entry name" value="CYTH-like phosphatases"/>
    <property type="match status" value="1"/>
</dbReference>
<reference evidence="1 2" key="1">
    <citation type="submission" date="2019-06" db="EMBL/GenBank/DDBJ databases">
        <title>Micromonospora ordensis sp. nov., isolated from deep marine sediment.</title>
        <authorList>
            <person name="Veyisoglu A."/>
            <person name="Carro L."/>
            <person name="Klenk H.-P."/>
            <person name="Sahin N."/>
        </authorList>
    </citation>
    <scope>NUCLEOTIDE SEQUENCE [LARGE SCALE GENOMIC DNA]</scope>
    <source>
        <strain evidence="1 2">S2509</strain>
    </source>
</reference>
<gene>
    <name evidence="1" type="ORF">FHG89_06840</name>
</gene>
<dbReference type="AlphaFoldDB" id="A0A5C4QXB6"/>
<evidence type="ECO:0000313" key="2">
    <source>
        <dbReference type="Proteomes" id="UP000306145"/>
    </source>
</evidence>
<accession>A0A5C4QXB6</accession>
<organism evidence="1 2">
    <name type="scientific">Micromonospora orduensis</name>
    <dbReference type="NCBI Taxonomy" id="1420891"/>
    <lineage>
        <taxon>Bacteria</taxon>
        <taxon>Bacillati</taxon>
        <taxon>Actinomycetota</taxon>
        <taxon>Actinomycetes</taxon>
        <taxon>Micromonosporales</taxon>
        <taxon>Micromonosporaceae</taxon>
        <taxon>Micromonospora</taxon>
    </lineage>
</organism>
<dbReference type="RefSeq" id="WP_139583504.1">
    <property type="nucleotide sequence ID" value="NZ_VDFY01000106.1"/>
</dbReference>
<evidence type="ECO:0008006" key="3">
    <source>
        <dbReference type="Google" id="ProtNLM"/>
    </source>
</evidence>
<protein>
    <recommendedName>
        <fullName evidence="3">CYTH domain-containing protein</fullName>
    </recommendedName>
</protein>
<dbReference type="EMBL" id="VDFY01000106">
    <property type="protein sequence ID" value="TNH30582.1"/>
    <property type="molecule type" value="Genomic_DNA"/>
</dbReference>
<name>A0A5C4QXB6_9ACTN</name>